<sequence length="54" mass="5761">MLPAVSAGGAGAVVNLAGSWGDAEEKRLMERRRGDDVIRVYDPRSGRLLADSAF</sequence>
<name>A0A9E7L9H8_9LILI</name>
<proteinExistence type="predicted"/>
<gene>
    <name evidence="1" type="ORF">MUK42_23540</name>
</gene>
<reference evidence="1" key="1">
    <citation type="submission" date="2022-05" db="EMBL/GenBank/DDBJ databases">
        <title>The Musa troglodytarum L. genome provides insights into the mechanism of non-climacteric behaviour and enrichment of carotenoids.</title>
        <authorList>
            <person name="Wang J."/>
        </authorList>
    </citation>
    <scope>NUCLEOTIDE SEQUENCE</scope>
    <source>
        <tissue evidence="1">Leaf</tissue>
    </source>
</reference>
<accession>A0A9E7L9H8</accession>
<evidence type="ECO:0000313" key="2">
    <source>
        <dbReference type="Proteomes" id="UP001055439"/>
    </source>
</evidence>
<protein>
    <submittedName>
        <fullName evidence="1">Uncharacterized protein</fullName>
    </submittedName>
</protein>
<keyword evidence="2" id="KW-1185">Reference proteome</keyword>
<organism evidence="1 2">
    <name type="scientific">Musa troglodytarum</name>
    <name type="common">fe'i banana</name>
    <dbReference type="NCBI Taxonomy" id="320322"/>
    <lineage>
        <taxon>Eukaryota</taxon>
        <taxon>Viridiplantae</taxon>
        <taxon>Streptophyta</taxon>
        <taxon>Embryophyta</taxon>
        <taxon>Tracheophyta</taxon>
        <taxon>Spermatophyta</taxon>
        <taxon>Magnoliopsida</taxon>
        <taxon>Liliopsida</taxon>
        <taxon>Zingiberales</taxon>
        <taxon>Musaceae</taxon>
        <taxon>Musa</taxon>
    </lineage>
</organism>
<dbReference type="EMBL" id="CP097511">
    <property type="protein sequence ID" value="URE42664.1"/>
    <property type="molecule type" value="Genomic_DNA"/>
</dbReference>
<dbReference type="Proteomes" id="UP001055439">
    <property type="component" value="Chromosome 9"/>
</dbReference>
<dbReference type="AlphaFoldDB" id="A0A9E7L9H8"/>
<evidence type="ECO:0000313" key="1">
    <source>
        <dbReference type="EMBL" id="URE42664.1"/>
    </source>
</evidence>